<feature type="transmembrane region" description="Helical" evidence="1">
    <location>
        <begin position="227"/>
        <end position="251"/>
    </location>
</feature>
<dbReference type="PANTHER" id="PTHR38454">
    <property type="entry name" value="INTEGRAL MEMBRANE PROTEIN-RELATED"/>
    <property type="match status" value="1"/>
</dbReference>
<evidence type="ECO:0000256" key="1">
    <source>
        <dbReference type="SAM" id="Phobius"/>
    </source>
</evidence>
<comment type="caution">
    <text evidence="2">The sequence shown here is derived from an EMBL/GenBank/DDBJ whole genome shotgun (WGS) entry which is preliminary data.</text>
</comment>
<evidence type="ECO:0000313" key="3">
    <source>
        <dbReference type="Proteomes" id="UP000322454"/>
    </source>
</evidence>
<organism evidence="2 3">
    <name type="scientific">Candidatus Acidulodesulfobacterium acidiphilum</name>
    <dbReference type="NCBI Taxonomy" id="2597224"/>
    <lineage>
        <taxon>Bacteria</taxon>
        <taxon>Deltaproteobacteria</taxon>
        <taxon>Candidatus Acidulodesulfobacterales</taxon>
        <taxon>Candidatus Acidulodesulfobacterium</taxon>
    </lineage>
</organism>
<gene>
    <name evidence="2" type="ORF">EVJ48_06440</name>
</gene>
<name>A0A520XC56_9DELT</name>
<feature type="transmembrane region" description="Helical" evidence="1">
    <location>
        <begin position="364"/>
        <end position="384"/>
    </location>
</feature>
<dbReference type="InterPro" id="IPR018580">
    <property type="entry name" value="Uncharacterised_YfhO"/>
</dbReference>
<feature type="transmembrane region" description="Helical" evidence="1">
    <location>
        <begin position="175"/>
        <end position="191"/>
    </location>
</feature>
<evidence type="ECO:0000313" key="2">
    <source>
        <dbReference type="EMBL" id="RZV38741.1"/>
    </source>
</evidence>
<feature type="transmembrane region" description="Helical" evidence="1">
    <location>
        <begin position="150"/>
        <end position="166"/>
    </location>
</feature>
<reference evidence="2 3" key="1">
    <citation type="submission" date="2019-01" db="EMBL/GenBank/DDBJ databases">
        <title>Insights into ecological role of a new deltaproteobacterial order Candidatus Sinidesulfobacterales (Sva0485) by metagenomics and metatranscriptomics.</title>
        <authorList>
            <person name="Tan S."/>
            <person name="Liu J."/>
            <person name="Fang Y."/>
            <person name="Hedlund B."/>
            <person name="Lian Z.-H."/>
            <person name="Huang L.-Y."/>
            <person name="Li J.-T."/>
            <person name="Huang L.-N."/>
            <person name="Li W.-J."/>
            <person name="Jiang H.-C."/>
            <person name="Dong H.-L."/>
            <person name="Shu W.-S."/>
        </authorList>
    </citation>
    <scope>NUCLEOTIDE SEQUENCE [LARGE SCALE GENOMIC DNA]</scope>
    <source>
        <strain evidence="2">AP4</strain>
    </source>
</reference>
<feature type="transmembrane region" description="Helical" evidence="1">
    <location>
        <begin position="197"/>
        <end position="215"/>
    </location>
</feature>
<proteinExistence type="predicted"/>
<dbReference type="EMBL" id="SHMQ01000015">
    <property type="protein sequence ID" value="RZV38741.1"/>
    <property type="molecule type" value="Genomic_DNA"/>
</dbReference>
<dbReference type="Pfam" id="PF09586">
    <property type="entry name" value="YfhO"/>
    <property type="match status" value="1"/>
</dbReference>
<dbReference type="AlphaFoldDB" id="A0A520XC56"/>
<dbReference type="Proteomes" id="UP000322454">
    <property type="component" value="Unassembled WGS sequence"/>
</dbReference>
<feature type="transmembrane region" description="Helical" evidence="1">
    <location>
        <begin position="7"/>
        <end position="27"/>
    </location>
</feature>
<protein>
    <recommendedName>
        <fullName evidence="4">YfhO family protein</fullName>
    </recommendedName>
</protein>
<accession>A0A520XC56</accession>
<feature type="transmembrane region" description="Helical" evidence="1">
    <location>
        <begin position="322"/>
        <end position="344"/>
    </location>
</feature>
<keyword evidence="1" id="KW-1133">Transmembrane helix</keyword>
<keyword evidence="1" id="KW-0472">Membrane</keyword>
<feature type="transmembrane region" description="Helical" evidence="1">
    <location>
        <begin position="685"/>
        <end position="708"/>
    </location>
</feature>
<feature type="transmembrane region" description="Helical" evidence="1">
    <location>
        <begin position="292"/>
        <end position="310"/>
    </location>
</feature>
<keyword evidence="1" id="KW-0812">Transmembrane</keyword>
<sequence>MFNKNSKFFYSISSLIPYFLFLVVLFFKFKGLIINGKILYYGDIETYFMPTKIFIARSITGGKIPLWSQSLFIGDPFFADPQNGTYYFLNILLDYLIPNHLIINYSFLISFLLISFFSYLFLRTIGISKVSSFICALLFTYSGFILNYSYSFIATYWFIPAIFLFFEKYLKNNKNLIYVLISGLLLGFQILAGSPQISFITLIGIIIYAFFRLFLFDDGKSNNLLKALWYFLKYTVVIIFIGFLIAMVQVIPTFVLSLKSNVANVSKNFVLQGSLKPILLIENFLGFYKNSHIIFGIITSIFLILIGLSFKFKKKYNYNNNIFNSFFYSILIIFFIAFGKYSLFYNYFLIHIPFFDKFPLPSRFMIMGVFFLTILSAISLDIIIKEIQFKNLFLGNIIGIFIVLIVIINIFIMPSQFNIMTSYKNIEKTLRTNHFLLFYKSKNYAGRIYPVSGVFSFRMHLSSSLPPDIWNNSLIAQTPLYYVSLDSITGTKVFVLKDYDRIIDTARGEGLNSGLYRLFNLKYIITAKLIKNNSRKSVSLVNKYHLNKFNFYVYELNKTFRRAFLIKNVKFFKKNSTIFHKMLNSSFNPKYTGYVLGNNNHYIKYQDKSDYCKKKVLIKKWDNNLINIKTDTKNNCFLFISNTFFKGWKAYINGKSKKIYKTDYNFQGVFIKKGNNNVVLKFEPFYFYIGELICIISLGNIILLILYLHIKKTFK</sequence>
<feature type="transmembrane region" description="Helical" evidence="1">
    <location>
        <begin position="391"/>
        <end position="412"/>
    </location>
</feature>
<feature type="transmembrane region" description="Helical" evidence="1">
    <location>
        <begin position="102"/>
        <end position="122"/>
    </location>
</feature>
<evidence type="ECO:0008006" key="4">
    <source>
        <dbReference type="Google" id="ProtNLM"/>
    </source>
</evidence>
<dbReference type="PANTHER" id="PTHR38454:SF1">
    <property type="entry name" value="INTEGRAL MEMBRANE PROTEIN"/>
    <property type="match status" value="1"/>
</dbReference>